<feature type="chain" id="PRO_5016909246" description="Metalloendopeptidase" evidence="4">
    <location>
        <begin position="16"/>
        <end position="245"/>
    </location>
</feature>
<reference evidence="6 7" key="1">
    <citation type="submission" date="2014-10" db="EMBL/GenBank/DDBJ databases">
        <title>Draft genome of the hookworm Ancylostoma caninum.</title>
        <authorList>
            <person name="Mitreva M."/>
        </authorList>
    </citation>
    <scope>NUCLEOTIDE SEQUENCE [LARGE SCALE GENOMIC DNA]</scope>
    <source>
        <strain evidence="6 7">Baltimore</strain>
    </source>
</reference>
<evidence type="ECO:0000313" key="7">
    <source>
        <dbReference type="Proteomes" id="UP000252519"/>
    </source>
</evidence>
<comment type="caution">
    <text evidence="2">Lacks conserved residue(s) required for the propagation of feature annotation.</text>
</comment>
<dbReference type="Proteomes" id="UP000252519">
    <property type="component" value="Unassembled WGS sequence"/>
</dbReference>
<dbReference type="InterPro" id="IPR001506">
    <property type="entry name" value="Peptidase_M12A"/>
</dbReference>
<keyword evidence="2 3" id="KW-0645">Protease</keyword>
<dbReference type="InterPro" id="IPR024079">
    <property type="entry name" value="MetalloPept_cat_dom_sf"/>
</dbReference>
<dbReference type="PANTHER" id="PTHR10127:SF831">
    <property type="entry name" value="ZINC METALLOPROTEINASE NAS-37"/>
    <property type="match status" value="1"/>
</dbReference>
<dbReference type="Pfam" id="PF01400">
    <property type="entry name" value="Astacin"/>
    <property type="match status" value="1"/>
</dbReference>
<proteinExistence type="predicted"/>
<name>A0A368GY74_ANCCA</name>
<dbReference type="EC" id="3.4.24.-" evidence="3"/>
<dbReference type="AlphaFoldDB" id="A0A368GY74"/>
<evidence type="ECO:0000313" key="6">
    <source>
        <dbReference type="EMBL" id="RCN48528.1"/>
    </source>
</evidence>
<accession>A0A368GY74</accession>
<dbReference type="GO" id="GO:0008270">
    <property type="term" value="F:zinc ion binding"/>
    <property type="evidence" value="ECO:0007669"/>
    <property type="project" value="UniProtKB-UniRule"/>
</dbReference>
<gene>
    <name evidence="6" type="ORF">ANCCAN_05353</name>
</gene>
<dbReference type="PANTHER" id="PTHR10127">
    <property type="entry name" value="DISCOIDIN, CUB, EGF, LAMININ , AND ZINC METALLOPROTEASE DOMAIN CONTAINING"/>
    <property type="match status" value="1"/>
</dbReference>
<keyword evidence="2 3" id="KW-0862">Zinc</keyword>
<dbReference type="SUPFAM" id="SSF55486">
    <property type="entry name" value="Metalloproteases ('zincins'), catalytic domain"/>
    <property type="match status" value="1"/>
</dbReference>
<dbReference type="OrthoDB" id="5862166at2759"/>
<evidence type="ECO:0000256" key="1">
    <source>
        <dbReference type="ARBA" id="ARBA00023157"/>
    </source>
</evidence>
<evidence type="ECO:0000259" key="5">
    <source>
        <dbReference type="PROSITE" id="PS51864"/>
    </source>
</evidence>
<comment type="caution">
    <text evidence="6">The sequence shown here is derived from an EMBL/GenBank/DDBJ whole genome shotgun (WGS) entry which is preliminary data.</text>
</comment>
<dbReference type="GO" id="GO:0004222">
    <property type="term" value="F:metalloendopeptidase activity"/>
    <property type="evidence" value="ECO:0007669"/>
    <property type="project" value="UniProtKB-UniRule"/>
</dbReference>
<dbReference type="EMBL" id="JOJR01000045">
    <property type="protein sequence ID" value="RCN48528.1"/>
    <property type="molecule type" value="Genomic_DNA"/>
</dbReference>
<keyword evidence="2 3" id="KW-0378">Hydrolase</keyword>
<evidence type="ECO:0000256" key="4">
    <source>
        <dbReference type="SAM" id="SignalP"/>
    </source>
</evidence>
<dbReference type="InterPro" id="IPR006026">
    <property type="entry name" value="Peptidase_Metallo"/>
</dbReference>
<evidence type="ECO:0000256" key="3">
    <source>
        <dbReference type="RuleBase" id="RU361183"/>
    </source>
</evidence>
<keyword evidence="2 3" id="KW-0482">Metalloprotease</keyword>
<keyword evidence="4" id="KW-0732">Signal</keyword>
<protein>
    <recommendedName>
        <fullName evidence="3">Metalloendopeptidase</fullName>
        <ecNumber evidence="3">3.4.24.-</ecNumber>
    </recommendedName>
</protein>
<feature type="active site" evidence="2">
    <location>
        <position position="130"/>
    </location>
</feature>
<dbReference type="GO" id="GO:0006508">
    <property type="term" value="P:proteolysis"/>
    <property type="evidence" value="ECO:0007669"/>
    <property type="project" value="UniProtKB-KW"/>
</dbReference>
<keyword evidence="7" id="KW-1185">Reference proteome</keyword>
<keyword evidence="1" id="KW-1015">Disulfide bond</keyword>
<comment type="cofactor">
    <cofactor evidence="2 3">
        <name>Zn(2+)</name>
        <dbReference type="ChEBI" id="CHEBI:29105"/>
    </cofactor>
    <text evidence="2 3">Binds 1 zinc ion per subunit.</text>
</comment>
<organism evidence="6 7">
    <name type="scientific">Ancylostoma caninum</name>
    <name type="common">Dog hookworm</name>
    <dbReference type="NCBI Taxonomy" id="29170"/>
    <lineage>
        <taxon>Eukaryota</taxon>
        <taxon>Metazoa</taxon>
        <taxon>Ecdysozoa</taxon>
        <taxon>Nematoda</taxon>
        <taxon>Chromadorea</taxon>
        <taxon>Rhabditida</taxon>
        <taxon>Rhabditina</taxon>
        <taxon>Rhabditomorpha</taxon>
        <taxon>Strongyloidea</taxon>
        <taxon>Ancylostomatidae</taxon>
        <taxon>Ancylostomatinae</taxon>
        <taxon>Ancylostoma</taxon>
    </lineage>
</organism>
<feature type="binding site" evidence="2">
    <location>
        <position position="133"/>
    </location>
    <ligand>
        <name>Zn(2+)</name>
        <dbReference type="ChEBI" id="CHEBI:29105"/>
        <note>catalytic</note>
    </ligand>
</feature>
<sequence length="245" mass="28201">MRWFTLISLFATCIGEGILGRIQYDLSSEETPAQLEPRFRRQAQKWKNGKVGSRTINYWFNNNIDPDSQAMFMAATQAWAKDTCLKFEYGNSDGSVQVGFYSRGGCYHQTHSRGSWLNVGCRTLGQITHELGHALGLGHTHNRHDRDNYIMVDWHNVDAGYYHIARMNPGMKLEVYRNQFKAMTTAQNDNYDVPYDYGSIMHYGVPPIYPAMQTRDPNYYRTIGSGLISFADYLMVNKHYKCDGM</sequence>
<dbReference type="PRINTS" id="PR00480">
    <property type="entry name" value="ASTACIN"/>
</dbReference>
<evidence type="ECO:0000256" key="2">
    <source>
        <dbReference type="PROSITE-ProRule" id="PRU01211"/>
    </source>
</evidence>
<feature type="binding site" evidence="2">
    <location>
        <position position="139"/>
    </location>
    <ligand>
        <name>Zn(2+)</name>
        <dbReference type="ChEBI" id="CHEBI:29105"/>
        <note>catalytic</note>
    </ligand>
</feature>
<keyword evidence="2 3" id="KW-0479">Metal-binding</keyword>
<dbReference type="Gene3D" id="3.40.390.10">
    <property type="entry name" value="Collagenase (Catalytic Domain)"/>
    <property type="match status" value="1"/>
</dbReference>
<feature type="signal peptide" evidence="4">
    <location>
        <begin position="1"/>
        <end position="15"/>
    </location>
</feature>
<dbReference type="SMART" id="SM00235">
    <property type="entry name" value="ZnMc"/>
    <property type="match status" value="1"/>
</dbReference>
<dbReference type="PROSITE" id="PS51864">
    <property type="entry name" value="ASTACIN"/>
    <property type="match status" value="1"/>
</dbReference>
<dbReference type="STRING" id="29170.A0A368GY74"/>
<feature type="binding site" evidence="2">
    <location>
        <position position="129"/>
    </location>
    <ligand>
        <name>Zn(2+)</name>
        <dbReference type="ChEBI" id="CHEBI:29105"/>
        <note>catalytic</note>
    </ligand>
</feature>
<feature type="domain" description="Peptidase M12A" evidence="5">
    <location>
        <begin position="40"/>
        <end position="243"/>
    </location>
</feature>